<gene>
    <name evidence="2" type="ORF">C3L33_20597</name>
</gene>
<dbReference type="InterPro" id="IPR036388">
    <property type="entry name" value="WH-like_DNA-bd_sf"/>
</dbReference>
<dbReference type="OrthoDB" id="1931666at2759"/>
<evidence type="ECO:0000313" key="2">
    <source>
        <dbReference type="EMBL" id="KAE9447503.1"/>
    </source>
</evidence>
<comment type="caution">
    <text evidence="2">The sequence shown here is derived from an EMBL/GenBank/DDBJ whole genome shotgun (WGS) entry which is preliminary data.</text>
</comment>
<dbReference type="AlphaFoldDB" id="A0A6A4KHY1"/>
<dbReference type="Pfam" id="PF08100">
    <property type="entry name" value="Dimerisation"/>
    <property type="match status" value="1"/>
</dbReference>
<dbReference type="InterPro" id="IPR036390">
    <property type="entry name" value="WH_DNA-bd_sf"/>
</dbReference>
<sequence length="67" mass="6978">MAVVKCAIQLGIPDALEAHGGPATLLDLSSALGCSPSALHRVMRASNFWSWDSLKLCPSSSVLGNII</sequence>
<organism evidence="2">
    <name type="scientific">Rhododendron williamsianum</name>
    <dbReference type="NCBI Taxonomy" id="262921"/>
    <lineage>
        <taxon>Eukaryota</taxon>
        <taxon>Viridiplantae</taxon>
        <taxon>Streptophyta</taxon>
        <taxon>Embryophyta</taxon>
        <taxon>Tracheophyta</taxon>
        <taxon>Spermatophyta</taxon>
        <taxon>Magnoliopsida</taxon>
        <taxon>eudicotyledons</taxon>
        <taxon>Gunneridae</taxon>
        <taxon>Pentapetalae</taxon>
        <taxon>asterids</taxon>
        <taxon>Ericales</taxon>
        <taxon>Ericaceae</taxon>
        <taxon>Ericoideae</taxon>
        <taxon>Rhodoreae</taxon>
        <taxon>Rhododendron</taxon>
    </lineage>
</organism>
<accession>A0A6A4KHY1</accession>
<dbReference type="SUPFAM" id="SSF46785">
    <property type="entry name" value="Winged helix' DNA-binding domain"/>
    <property type="match status" value="1"/>
</dbReference>
<name>A0A6A4KHY1_9ERIC</name>
<feature type="domain" description="O-methyltransferase dimerisation" evidence="1">
    <location>
        <begin position="2"/>
        <end position="45"/>
    </location>
</feature>
<proteinExistence type="predicted"/>
<reference evidence="2" key="1">
    <citation type="journal article" date="2019" name="Genome Biol. Evol.">
        <title>The Rhododendron genome and chromosomal organization provide insight into shared whole-genome duplications across the heath family (Ericaceae).</title>
        <authorList>
            <person name="Soza V.L."/>
            <person name="Lindsley D."/>
            <person name="Waalkes A."/>
            <person name="Ramage E."/>
            <person name="Patwardhan R.P."/>
            <person name="Burton J.N."/>
            <person name="Adey A."/>
            <person name="Kumar A."/>
            <person name="Qiu R."/>
            <person name="Shendure J."/>
            <person name="Hall B."/>
        </authorList>
    </citation>
    <scope>NUCLEOTIDE SEQUENCE</scope>
    <source>
        <strain evidence="2">RSF 1966-606</strain>
    </source>
</reference>
<dbReference type="InterPro" id="IPR012967">
    <property type="entry name" value="COMT_dimerisation"/>
</dbReference>
<dbReference type="GO" id="GO:0046983">
    <property type="term" value="F:protein dimerization activity"/>
    <property type="evidence" value="ECO:0007669"/>
    <property type="project" value="InterPro"/>
</dbReference>
<feature type="non-terminal residue" evidence="2">
    <location>
        <position position="1"/>
    </location>
</feature>
<evidence type="ECO:0000259" key="1">
    <source>
        <dbReference type="Pfam" id="PF08100"/>
    </source>
</evidence>
<protein>
    <recommendedName>
        <fullName evidence="1">O-methyltransferase dimerisation domain-containing protein</fullName>
    </recommendedName>
</protein>
<dbReference type="EMBL" id="QEFC01003510">
    <property type="protein sequence ID" value="KAE9447503.1"/>
    <property type="molecule type" value="Genomic_DNA"/>
</dbReference>
<dbReference type="Gene3D" id="1.10.10.10">
    <property type="entry name" value="Winged helix-like DNA-binding domain superfamily/Winged helix DNA-binding domain"/>
    <property type="match status" value="1"/>
</dbReference>